<protein>
    <submittedName>
        <fullName evidence="1">Hypoticical protein</fullName>
    </submittedName>
</protein>
<dbReference type="HOGENOM" id="CLU_2937513_0_0_6"/>
<evidence type="ECO:0000313" key="1">
    <source>
        <dbReference type="EMBL" id="AFI89730.1"/>
    </source>
</evidence>
<sequence length="60" mass="7028">MRKDETTIVENFEIKVRENDERYIVVHSAEIVSRESVTNDKEGQNTYPSNLKNIAKFILD</sequence>
<organism evidence="1 2">
    <name type="scientific">Pectobacterium parmentieri</name>
    <dbReference type="NCBI Taxonomy" id="1905730"/>
    <lineage>
        <taxon>Bacteria</taxon>
        <taxon>Pseudomonadati</taxon>
        <taxon>Pseudomonadota</taxon>
        <taxon>Gammaproteobacteria</taxon>
        <taxon>Enterobacterales</taxon>
        <taxon>Pectobacteriaceae</taxon>
        <taxon>Pectobacterium</taxon>
    </lineage>
</organism>
<dbReference type="PATRIC" id="fig|1166016.3.peg.1654"/>
<name>A0A0H3I208_PECPM</name>
<accession>A0A0H3I208</accession>
<evidence type="ECO:0000313" key="2">
    <source>
        <dbReference type="Proteomes" id="UP000008044"/>
    </source>
</evidence>
<dbReference type="KEGG" id="pec:W5S_1638"/>
<dbReference type="AlphaFoldDB" id="A0A0H3I208"/>
<proteinExistence type="predicted"/>
<dbReference type="EMBL" id="CP003415">
    <property type="protein sequence ID" value="AFI89730.1"/>
    <property type="molecule type" value="Genomic_DNA"/>
</dbReference>
<dbReference type="Proteomes" id="UP000008044">
    <property type="component" value="Chromosome"/>
</dbReference>
<gene>
    <name evidence="1" type="ordered locus">W5S_1638</name>
</gene>
<dbReference type="RefSeq" id="WP_014699388.1">
    <property type="nucleotide sequence ID" value="NC_017845.1"/>
</dbReference>
<reference evidence="1 2" key="1">
    <citation type="journal article" date="2012" name="J. Bacteriol.">
        <title>Genome sequence of Pectobacterium sp. strain SCC3193.</title>
        <authorList>
            <person name="Koskinen J.P."/>
            <person name="Laine P."/>
            <person name="Niemi O."/>
            <person name="Nykyri J."/>
            <person name="Harjunpaa H."/>
            <person name="Auvinen P."/>
            <person name="Paulin L."/>
            <person name="Pirhonen M."/>
            <person name="Palva T."/>
            <person name="Holm L."/>
        </authorList>
    </citation>
    <scope>NUCLEOTIDE SEQUENCE [LARGE SCALE GENOMIC DNA]</scope>
    <source>
        <strain evidence="1 2">SCC3193</strain>
    </source>
</reference>